<sequence length="285" mass="32900">MQISNEDYEQLKPLLFSLGYRLLGSVTDAEDLVQETFLRAYQAEEREINNKKAYLCKMMTNRCLDVLKSARRKREQYVGPWLPEPLLITSDDPSEAILQKEGLSMAYLRMMEHLTPHERAVFLLREVFTFSYREIASMMEKKEDNCRKLYSRAKEKLSAVKGESLHYENNRSVVDRFIHSFQTEDQGDLLELLSDHVTLYTDGGGKVRAALRPIYTKDHVAAFLFGIAKKRPNDFYVEVKNVNGQPALISYADSKLYNVICFYIVGGQIQDIYIIMNPEKLPSNG</sequence>
<dbReference type="InterPro" id="IPR014303">
    <property type="entry name" value="RNA_pol_sigma-70_ECF"/>
</dbReference>
<dbReference type="GO" id="GO:0006352">
    <property type="term" value="P:DNA-templated transcription initiation"/>
    <property type="evidence" value="ECO:0007669"/>
    <property type="project" value="InterPro"/>
</dbReference>
<feature type="domain" description="RNA polymerase sigma-70 region 2" evidence="2">
    <location>
        <begin position="8"/>
        <end position="72"/>
    </location>
</feature>
<protein>
    <submittedName>
        <fullName evidence="4">RNA polymerase ECF-type sigma factor</fullName>
    </submittedName>
</protein>
<dbReference type="AlphaFoldDB" id="Q9KF25"/>
<dbReference type="Proteomes" id="UP000001258">
    <property type="component" value="Chromosome"/>
</dbReference>
<dbReference type="STRING" id="272558.gene:10726546"/>
<accession>Q9KF25</accession>
<dbReference type="Gene3D" id="1.10.1740.10">
    <property type="match status" value="1"/>
</dbReference>
<dbReference type="SUPFAM" id="SSF88659">
    <property type="entry name" value="Sigma3 and sigma4 domains of RNA polymerase sigma factors"/>
    <property type="match status" value="1"/>
</dbReference>
<comment type="subunit">
    <text evidence="1">Interacts transiently with the RNA polymerase catalytic core formed by RpoA, RpoB, RpoC and RpoZ (2 alpha, 1 beta, 1 beta' and 1 omega subunit) to form the RNA polymerase holoenzyme that can initiate transcription.</text>
</comment>
<dbReference type="Pfam" id="PF08281">
    <property type="entry name" value="Sigma70_r4_2"/>
    <property type="match status" value="1"/>
</dbReference>
<dbReference type="GO" id="GO:0003677">
    <property type="term" value="F:DNA binding"/>
    <property type="evidence" value="ECO:0007669"/>
    <property type="project" value="InterPro"/>
</dbReference>
<proteinExistence type="predicted"/>
<dbReference type="InterPro" id="IPR013249">
    <property type="entry name" value="RNA_pol_sigma70_r4_t2"/>
</dbReference>
<evidence type="ECO:0000256" key="1">
    <source>
        <dbReference type="ARBA" id="ARBA00011344"/>
    </source>
</evidence>
<dbReference type="EMBL" id="BA000004">
    <property type="protein sequence ID" value="BAB04391.1"/>
    <property type="molecule type" value="Genomic_DNA"/>
</dbReference>
<reference evidence="4 5" key="1">
    <citation type="journal article" date="2000" name="Nucleic Acids Res.">
        <title>Complete genome sequence of the alkaliphilic bacterium Bacillus halodurans and genomic sequence comparison with Bacillus subtilis.</title>
        <authorList>
            <person name="Takami H."/>
            <person name="Nakasone K."/>
            <person name="Takaki Y."/>
            <person name="Maeno G."/>
            <person name="Sasaki R."/>
            <person name="Masui N."/>
            <person name="Fuji F."/>
            <person name="Hirama C."/>
            <person name="Nakamura Y."/>
            <person name="Ogasawara N."/>
            <person name="Kuhara S."/>
            <person name="Horikoshi K."/>
        </authorList>
    </citation>
    <scope>NUCLEOTIDE SEQUENCE [LARGE SCALE GENOMIC DNA]</scope>
    <source>
        <strain evidence="5">ATCC BAA-125 / DSM 18197 / FERM 7344 / JCM 9153 / C-125</strain>
    </source>
</reference>
<evidence type="ECO:0000313" key="4">
    <source>
        <dbReference type="EMBL" id="BAB04391.1"/>
    </source>
</evidence>
<feature type="domain" description="RNA polymerase sigma factor 70 region 4 type 2" evidence="3">
    <location>
        <begin position="105"/>
        <end position="157"/>
    </location>
</feature>
<gene>
    <name evidence="4" type="ordered locus">BH0672</name>
</gene>
<dbReference type="InterPro" id="IPR013324">
    <property type="entry name" value="RNA_pol_sigma_r3/r4-like"/>
</dbReference>
<name>Q9KF25_HALH5</name>
<dbReference type="PANTHER" id="PTHR30173:SF36">
    <property type="entry name" value="ECF RNA POLYMERASE SIGMA FACTOR SIGJ"/>
    <property type="match status" value="1"/>
</dbReference>
<dbReference type="InterPro" id="IPR013325">
    <property type="entry name" value="RNA_pol_sigma_r2"/>
</dbReference>
<dbReference type="Gene3D" id="1.10.10.10">
    <property type="entry name" value="Winged helix-like DNA-binding domain superfamily/Winged helix DNA-binding domain"/>
    <property type="match status" value="1"/>
</dbReference>
<dbReference type="NCBIfam" id="NF007214">
    <property type="entry name" value="PRK09636.1"/>
    <property type="match status" value="1"/>
</dbReference>
<dbReference type="RefSeq" id="WP_010896847.1">
    <property type="nucleotide sequence ID" value="NC_002570.2"/>
</dbReference>
<dbReference type="InterPro" id="IPR052704">
    <property type="entry name" value="ECF_Sigma-70_Domain"/>
</dbReference>
<dbReference type="PIR" id="H83733">
    <property type="entry name" value="H83733"/>
</dbReference>
<dbReference type="Pfam" id="PF04542">
    <property type="entry name" value="Sigma70_r2"/>
    <property type="match status" value="1"/>
</dbReference>
<dbReference type="NCBIfam" id="TIGR02957">
    <property type="entry name" value="SigX4"/>
    <property type="match status" value="1"/>
</dbReference>
<dbReference type="eggNOG" id="COG1595">
    <property type="taxonomic scope" value="Bacteria"/>
</dbReference>
<dbReference type="InterPro" id="IPR036388">
    <property type="entry name" value="WH-like_DNA-bd_sf"/>
</dbReference>
<evidence type="ECO:0000259" key="2">
    <source>
        <dbReference type="Pfam" id="PF04542"/>
    </source>
</evidence>
<dbReference type="InterPro" id="IPR032710">
    <property type="entry name" value="NTF2-like_dom_sf"/>
</dbReference>
<organism evidence="4 5">
    <name type="scientific">Halalkalibacterium halodurans (strain ATCC BAA-125 / DSM 18197 / FERM 7344 / JCM 9153 / C-125)</name>
    <name type="common">Bacillus halodurans</name>
    <dbReference type="NCBI Taxonomy" id="272558"/>
    <lineage>
        <taxon>Bacteria</taxon>
        <taxon>Bacillati</taxon>
        <taxon>Bacillota</taxon>
        <taxon>Bacilli</taxon>
        <taxon>Bacillales</taxon>
        <taxon>Bacillaceae</taxon>
        <taxon>Halalkalibacterium (ex Joshi et al. 2022)</taxon>
    </lineage>
</organism>
<evidence type="ECO:0000259" key="3">
    <source>
        <dbReference type="Pfam" id="PF08281"/>
    </source>
</evidence>
<dbReference type="HOGENOM" id="CLU_047691_22_0_9"/>
<dbReference type="KEGG" id="bha:BH0672"/>
<dbReference type="NCBIfam" id="TIGR02937">
    <property type="entry name" value="sigma70-ECF"/>
    <property type="match status" value="1"/>
</dbReference>
<dbReference type="SUPFAM" id="SSF88946">
    <property type="entry name" value="Sigma2 domain of RNA polymerase sigma factors"/>
    <property type="match status" value="1"/>
</dbReference>
<dbReference type="OrthoDB" id="3211555at2"/>
<evidence type="ECO:0000313" key="5">
    <source>
        <dbReference type="Proteomes" id="UP000001258"/>
    </source>
</evidence>
<dbReference type="SUPFAM" id="SSF54427">
    <property type="entry name" value="NTF2-like"/>
    <property type="match status" value="1"/>
</dbReference>
<keyword evidence="5" id="KW-1185">Reference proteome</keyword>
<dbReference type="InterPro" id="IPR007627">
    <property type="entry name" value="RNA_pol_sigma70_r2"/>
</dbReference>
<dbReference type="InterPro" id="IPR014284">
    <property type="entry name" value="RNA_pol_sigma-70_dom"/>
</dbReference>
<dbReference type="PANTHER" id="PTHR30173">
    <property type="entry name" value="SIGMA 19 FACTOR"/>
    <property type="match status" value="1"/>
</dbReference>
<dbReference type="GO" id="GO:0016987">
    <property type="term" value="F:sigma factor activity"/>
    <property type="evidence" value="ECO:0007669"/>
    <property type="project" value="InterPro"/>
</dbReference>